<dbReference type="RefSeq" id="WP_235161988.1">
    <property type="nucleotide sequence ID" value="NZ_CP098805.1"/>
</dbReference>
<keyword evidence="3" id="KW-1185">Reference proteome</keyword>
<protein>
    <recommendedName>
        <fullName evidence="5">Lipoprotein</fullName>
    </recommendedName>
</protein>
<evidence type="ECO:0000313" key="4">
    <source>
        <dbReference type="Proteomes" id="UP001139411"/>
    </source>
</evidence>
<evidence type="ECO:0008006" key="5">
    <source>
        <dbReference type="Google" id="ProtNLM"/>
    </source>
</evidence>
<dbReference type="PROSITE" id="PS51257">
    <property type="entry name" value="PROKAR_LIPOPROTEIN"/>
    <property type="match status" value="1"/>
</dbReference>
<organism evidence="1 4">
    <name type="scientific">Dyadobacter chenhuakuii</name>
    <dbReference type="NCBI Taxonomy" id="2909339"/>
    <lineage>
        <taxon>Bacteria</taxon>
        <taxon>Pseudomonadati</taxon>
        <taxon>Bacteroidota</taxon>
        <taxon>Cytophagia</taxon>
        <taxon>Cytophagales</taxon>
        <taxon>Spirosomataceae</taxon>
        <taxon>Dyadobacter</taxon>
    </lineage>
</organism>
<dbReference type="EMBL" id="JAKFFV010000003">
    <property type="protein sequence ID" value="MCF2497613.1"/>
    <property type="molecule type" value="Genomic_DNA"/>
</dbReference>
<evidence type="ECO:0000313" key="2">
    <source>
        <dbReference type="EMBL" id="USJ32195.1"/>
    </source>
</evidence>
<evidence type="ECO:0000313" key="1">
    <source>
        <dbReference type="EMBL" id="MCF2497613.1"/>
    </source>
</evidence>
<evidence type="ECO:0000313" key="3">
    <source>
        <dbReference type="Proteomes" id="UP001055420"/>
    </source>
</evidence>
<sequence length="116" mass="12961">MRISITIIVYIFLLTAIGCKEDEEPKKNECGCESEKEADINNVKGKIEFNTSEQPVSYTLYGYGTALVVCKDSIFERLLEQNNLIDGDSIVFSGDAKHYCTDCEFCGLIKITSLSK</sequence>
<dbReference type="EMBL" id="CP098805">
    <property type="protein sequence ID" value="USJ32195.1"/>
    <property type="molecule type" value="Genomic_DNA"/>
</dbReference>
<gene>
    <name evidence="1" type="ORF">L0661_04810</name>
    <name evidence="2" type="ORF">NFI80_05505</name>
</gene>
<proteinExistence type="predicted"/>
<dbReference type="AlphaFoldDB" id="A0A9X1QBZ5"/>
<dbReference type="Proteomes" id="UP001055420">
    <property type="component" value="Chromosome"/>
</dbReference>
<reference evidence="1" key="1">
    <citation type="submission" date="2022-01" db="EMBL/GenBank/DDBJ databases">
        <title>Novel species in genus Dyadobacter.</title>
        <authorList>
            <person name="Ma C."/>
        </authorList>
    </citation>
    <scope>NUCLEOTIDE SEQUENCE</scope>
    <source>
        <strain evidence="2">CY22</strain>
        <strain evidence="1">CY357</strain>
    </source>
</reference>
<dbReference type="Proteomes" id="UP001139411">
    <property type="component" value="Unassembled WGS sequence"/>
</dbReference>
<accession>A0A9X1QBZ5</accession>
<name>A0A9X1QBZ5_9BACT</name>